<keyword evidence="2" id="KW-1185">Reference proteome</keyword>
<organism evidence="1 2">
    <name type="scientific">Centaurea solstitialis</name>
    <name type="common">yellow star-thistle</name>
    <dbReference type="NCBI Taxonomy" id="347529"/>
    <lineage>
        <taxon>Eukaryota</taxon>
        <taxon>Viridiplantae</taxon>
        <taxon>Streptophyta</taxon>
        <taxon>Embryophyta</taxon>
        <taxon>Tracheophyta</taxon>
        <taxon>Spermatophyta</taxon>
        <taxon>Magnoliopsida</taxon>
        <taxon>eudicotyledons</taxon>
        <taxon>Gunneridae</taxon>
        <taxon>Pentapetalae</taxon>
        <taxon>asterids</taxon>
        <taxon>campanulids</taxon>
        <taxon>Asterales</taxon>
        <taxon>Asteraceae</taxon>
        <taxon>Carduoideae</taxon>
        <taxon>Cardueae</taxon>
        <taxon>Centaureinae</taxon>
        <taxon>Centaurea</taxon>
    </lineage>
</organism>
<dbReference type="EMBL" id="JARYMX010000006">
    <property type="protein sequence ID" value="KAJ9544627.1"/>
    <property type="molecule type" value="Genomic_DNA"/>
</dbReference>
<proteinExistence type="predicted"/>
<accession>A0AA38W0I8</accession>
<comment type="caution">
    <text evidence="1">The sequence shown here is derived from an EMBL/GenBank/DDBJ whole genome shotgun (WGS) entry which is preliminary data.</text>
</comment>
<sequence length="104" mass="11982">MAFLEADTCCYIFKSCRIIVTSCGLEEDRDPTLIYEDNAACVTQMKEGYINSDRTKHIPPRFFSYTQDLMKSNQVEIKYVQSSNNTSDLFTKSLPTAIFRKTRS</sequence>
<evidence type="ECO:0000313" key="1">
    <source>
        <dbReference type="EMBL" id="KAJ9544627.1"/>
    </source>
</evidence>
<evidence type="ECO:0000313" key="2">
    <source>
        <dbReference type="Proteomes" id="UP001172457"/>
    </source>
</evidence>
<dbReference type="AlphaFoldDB" id="A0AA38W0I8"/>
<protein>
    <submittedName>
        <fullName evidence="1">Uncharacterized protein</fullName>
    </submittedName>
</protein>
<name>A0AA38W0I8_9ASTR</name>
<gene>
    <name evidence="1" type="ORF">OSB04_024334</name>
</gene>
<dbReference type="Proteomes" id="UP001172457">
    <property type="component" value="Chromosome 6"/>
</dbReference>
<reference evidence="1" key="1">
    <citation type="submission" date="2023-03" db="EMBL/GenBank/DDBJ databases">
        <title>Chromosome-scale reference genome and RAD-based genetic map of yellow starthistle (Centaurea solstitialis) reveal putative structural variation and QTLs associated with invader traits.</title>
        <authorList>
            <person name="Reatini B."/>
            <person name="Cang F.A."/>
            <person name="Jiang Q."/>
            <person name="Mckibben M.T.W."/>
            <person name="Barker M.S."/>
            <person name="Rieseberg L.H."/>
            <person name="Dlugosch K.M."/>
        </authorList>
    </citation>
    <scope>NUCLEOTIDE SEQUENCE</scope>
    <source>
        <strain evidence="1">CAN-66</strain>
        <tissue evidence="1">Leaf</tissue>
    </source>
</reference>